<evidence type="ECO:0000256" key="1">
    <source>
        <dbReference type="ARBA" id="ARBA00022737"/>
    </source>
</evidence>
<keyword evidence="2 5" id="KW-0040">ANK repeat</keyword>
<dbReference type="GO" id="GO:0043161">
    <property type="term" value="P:proteasome-mediated ubiquitin-dependent protein catabolic process"/>
    <property type="evidence" value="ECO:0000318"/>
    <property type="project" value="GO_Central"/>
</dbReference>
<keyword evidence="1" id="KW-0677">Repeat</keyword>
<dbReference type="OrthoDB" id="6383553at2759"/>
<reference evidence="6 7" key="1">
    <citation type="journal article" date="2011" name="Science">
        <title>The ecoresponsive genome of Daphnia pulex.</title>
        <authorList>
            <person name="Colbourne J.K."/>
            <person name="Pfrender M.E."/>
            <person name="Gilbert D."/>
            <person name="Thomas W.K."/>
            <person name="Tucker A."/>
            <person name="Oakley T.H."/>
            <person name="Tokishita S."/>
            <person name="Aerts A."/>
            <person name="Arnold G.J."/>
            <person name="Basu M.K."/>
            <person name="Bauer D.J."/>
            <person name="Caceres C.E."/>
            <person name="Carmel L."/>
            <person name="Casola C."/>
            <person name="Choi J.H."/>
            <person name="Detter J.C."/>
            <person name="Dong Q."/>
            <person name="Dusheyko S."/>
            <person name="Eads B.D."/>
            <person name="Frohlich T."/>
            <person name="Geiler-Samerotte K.A."/>
            <person name="Gerlach D."/>
            <person name="Hatcher P."/>
            <person name="Jogdeo S."/>
            <person name="Krijgsveld J."/>
            <person name="Kriventseva E.V."/>
            <person name="Kultz D."/>
            <person name="Laforsch C."/>
            <person name="Lindquist E."/>
            <person name="Lopez J."/>
            <person name="Manak J.R."/>
            <person name="Muller J."/>
            <person name="Pangilinan J."/>
            <person name="Patwardhan R.P."/>
            <person name="Pitluck S."/>
            <person name="Pritham E.J."/>
            <person name="Rechtsteiner A."/>
            <person name="Rho M."/>
            <person name="Rogozin I.B."/>
            <person name="Sakarya O."/>
            <person name="Salamov A."/>
            <person name="Schaack S."/>
            <person name="Shapiro H."/>
            <person name="Shiga Y."/>
            <person name="Skalitzky C."/>
            <person name="Smith Z."/>
            <person name="Souvorov A."/>
            <person name="Sung W."/>
            <person name="Tang Z."/>
            <person name="Tsuchiya D."/>
            <person name="Tu H."/>
            <person name="Vos H."/>
            <person name="Wang M."/>
            <person name="Wolf Y.I."/>
            <person name="Yamagata H."/>
            <person name="Yamada T."/>
            <person name="Ye Y."/>
            <person name="Shaw J.R."/>
            <person name="Andrews J."/>
            <person name="Crease T.J."/>
            <person name="Tang H."/>
            <person name="Lucas S.M."/>
            <person name="Robertson H.M."/>
            <person name="Bork P."/>
            <person name="Koonin E.V."/>
            <person name="Zdobnov E.M."/>
            <person name="Grigoriev I.V."/>
            <person name="Lynch M."/>
            <person name="Boore J.L."/>
        </authorList>
    </citation>
    <scope>NUCLEOTIDE SEQUENCE [LARGE SCALE GENOMIC DNA]</scope>
</reference>
<feature type="repeat" description="ANK" evidence="5">
    <location>
        <begin position="241"/>
        <end position="283"/>
    </location>
</feature>
<keyword evidence="7" id="KW-1185">Reference proteome</keyword>
<evidence type="ECO:0000256" key="3">
    <source>
        <dbReference type="ARBA" id="ARBA00037385"/>
    </source>
</evidence>
<dbReference type="GO" id="GO:1990756">
    <property type="term" value="F:ubiquitin-like ligase-substrate adaptor activity"/>
    <property type="evidence" value="ECO:0000318"/>
    <property type="project" value="GO_Central"/>
</dbReference>
<dbReference type="EMBL" id="GL732575">
    <property type="protein sequence ID" value="EFX75416.1"/>
    <property type="molecule type" value="Genomic_DNA"/>
</dbReference>
<dbReference type="AlphaFoldDB" id="E9GYL4"/>
<dbReference type="GO" id="GO:0000151">
    <property type="term" value="C:ubiquitin ligase complex"/>
    <property type="evidence" value="ECO:0000318"/>
    <property type="project" value="GO_Central"/>
</dbReference>
<dbReference type="InterPro" id="IPR002110">
    <property type="entry name" value="Ankyrin_rpt"/>
</dbReference>
<dbReference type="Proteomes" id="UP000000305">
    <property type="component" value="Unassembled WGS sequence"/>
</dbReference>
<dbReference type="SMART" id="SM00248">
    <property type="entry name" value="ANK"/>
    <property type="match status" value="2"/>
</dbReference>
<dbReference type="HOGENOM" id="CLU_783601_0_0_1"/>
<dbReference type="PANTHER" id="PTHR24197">
    <property type="entry name" value="ANKYRIN REPEAT DOMAIN-CONTAINING PROTEIN 61"/>
    <property type="match status" value="1"/>
</dbReference>
<organism evidence="6 7">
    <name type="scientific">Daphnia pulex</name>
    <name type="common">Water flea</name>
    <dbReference type="NCBI Taxonomy" id="6669"/>
    <lineage>
        <taxon>Eukaryota</taxon>
        <taxon>Metazoa</taxon>
        <taxon>Ecdysozoa</taxon>
        <taxon>Arthropoda</taxon>
        <taxon>Crustacea</taxon>
        <taxon>Branchiopoda</taxon>
        <taxon>Diplostraca</taxon>
        <taxon>Cladocera</taxon>
        <taxon>Anomopoda</taxon>
        <taxon>Daphniidae</taxon>
        <taxon>Daphnia</taxon>
    </lineage>
</organism>
<evidence type="ECO:0000256" key="4">
    <source>
        <dbReference type="ARBA" id="ARBA00039237"/>
    </source>
</evidence>
<evidence type="ECO:0000313" key="7">
    <source>
        <dbReference type="Proteomes" id="UP000000305"/>
    </source>
</evidence>
<comment type="function">
    <text evidence="3">Plays an important role in regulating intracellular signaling events associated with erythroid terminal differentiation.</text>
</comment>
<name>E9GYL4_DAPPU</name>
<dbReference type="InterPro" id="IPR036770">
    <property type="entry name" value="Ankyrin_rpt-contain_sf"/>
</dbReference>
<evidence type="ECO:0000256" key="5">
    <source>
        <dbReference type="PROSITE-ProRule" id="PRU00023"/>
    </source>
</evidence>
<dbReference type="Gene3D" id="1.25.40.20">
    <property type="entry name" value="Ankyrin repeat-containing domain"/>
    <property type="match status" value="1"/>
</dbReference>
<dbReference type="SUPFAM" id="SSF48403">
    <property type="entry name" value="Ankyrin repeat"/>
    <property type="match status" value="1"/>
</dbReference>
<dbReference type="KEGG" id="dpx:DAPPUDRAFT_323340"/>
<gene>
    <name evidence="6" type="ORF">DAPPUDRAFT_323340</name>
</gene>
<dbReference type="Pfam" id="PF00023">
    <property type="entry name" value="Ank"/>
    <property type="match status" value="1"/>
</dbReference>
<dbReference type="InParanoid" id="E9GYL4"/>
<evidence type="ECO:0000313" key="6">
    <source>
        <dbReference type="EMBL" id="EFX75416.1"/>
    </source>
</evidence>
<accession>E9GYL4</accession>
<protein>
    <recommendedName>
        <fullName evidence="4">Ankyrin repeat domain-containing protein 54</fullName>
    </recommendedName>
</protein>
<dbReference type="STRING" id="6669.E9GYL4"/>
<evidence type="ECO:0000256" key="2">
    <source>
        <dbReference type="ARBA" id="ARBA00023043"/>
    </source>
</evidence>
<proteinExistence type="predicted"/>
<dbReference type="PANTHER" id="PTHR24197:SF44">
    <property type="entry name" value="ANKYRIN REPEAT DOMAIN-CONTAINING PROTEIN 54"/>
    <property type="match status" value="1"/>
</dbReference>
<sequence>MAMGFISEFLTLEHLEQIEAQLHYLELNLYTQALLVIHRILDQSDSEQHKYILKQLCNYAARFHHYGQYNIAIKIGLFMVDEFQGLQEWDEVNDIIIETIGDLVKNFMKLYEMPISYNRVDFTFANVITTLEFTLMHNIHQASVINIYSEYDDFCFLIFDQIDLLTEMLPKLNNQESHRFKQILYNFIRADFNFDRVDKGNVLHLACCHRFEDLGAAKRFRINVMKLLLELDLDPNSTSTNGKTPFHILATSREWERWSTTTNITDAVQLLLDSGANIDQPDGEGRTPLDLFKLKEKELNNKGMSNVYLKKLIHTEGLRLRSLKCLAAQVICRNRISFVPDDLPNNLLTFVKRH</sequence>
<dbReference type="PROSITE" id="PS50088">
    <property type="entry name" value="ANK_REPEAT"/>
    <property type="match status" value="1"/>
</dbReference>